<evidence type="ECO:0000313" key="7">
    <source>
        <dbReference type="EMBL" id="KAK1753731.1"/>
    </source>
</evidence>
<sequence length="147" mass="16841">MSEICDFIDQQTEPPDLLSLLEQAEEESMRLGGACIGDGPLSIGMEQGKVLVHCTQGVSRSPTVVIAYLMRKQRRGFEAVYADVKVKRREIEPSENFVQQLRIWEEVGYEVWEDKGRTKPKRAYQAFLDKTARMVEEEDEGNYHGGW</sequence>
<dbReference type="InterPro" id="IPR000340">
    <property type="entry name" value="Dual-sp_phosphatase_cat-dom"/>
</dbReference>
<evidence type="ECO:0000259" key="6">
    <source>
        <dbReference type="PROSITE" id="PS50056"/>
    </source>
</evidence>
<dbReference type="PROSITE" id="PS50054">
    <property type="entry name" value="TYR_PHOSPHATASE_DUAL"/>
    <property type="match status" value="1"/>
</dbReference>
<dbReference type="SUPFAM" id="SSF52799">
    <property type="entry name" value="(Phosphotyrosine protein) phosphatases II"/>
    <property type="match status" value="1"/>
</dbReference>
<evidence type="ECO:0000259" key="5">
    <source>
        <dbReference type="PROSITE" id="PS50054"/>
    </source>
</evidence>
<keyword evidence="4" id="KW-0904">Protein phosphatase</keyword>
<dbReference type="PROSITE" id="PS50056">
    <property type="entry name" value="TYR_PHOSPHATASE_2"/>
    <property type="match status" value="1"/>
</dbReference>
<evidence type="ECO:0000256" key="4">
    <source>
        <dbReference type="ARBA" id="ARBA00022912"/>
    </source>
</evidence>
<dbReference type="Gene3D" id="3.90.190.10">
    <property type="entry name" value="Protein tyrosine phosphatase superfamily"/>
    <property type="match status" value="1"/>
</dbReference>
<dbReference type="GO" id="GO:0004725">
    <property type="term" value="F:protein tyrosine phosphatase activity"/>
    <property type="evidence" value="ECO:0007669"/>
    <property type="project" value="UniProtKB-EC"/>
</dbReference>
<dbReference type="AlphaFoldDB" id="A0AAJ0F3Q2"/>
<reference evidence="7" key="1">
    <citation type="submission" date="2023-06" db="EMBL/GenBank/DDBJ databases">
        <title>Genome-scale phylogeny and comparative genomics of the fungal order Sordariales.</title>
        <authorList>
            <consortium name="Lawrence Berkeley National Laboratory"/>
            <person name="Hensen N."/>
            <person name="Bonometti L."/>
            <person name="Westerberg I."/>
            <person name="Brannstrom I.O."/>
            <person name="Guillou S."/>
            <person name="Cros-Aarteil S."/>
            <person name="Calhoun S."/>
            <person name="Haridas S."/>
            <person name="Kuo A."/>
            <person name="Mondo S."/>
            <person name="Pangilinan J."/>
            <person name="Riley R."/>
            <person name="Labutti K."/>
            <person name="Andreopoulos B."/>
            <person name="Lipzen A."/>
            <person name="Chen C."/>
            <person name="Yanf M."/>
            <person name="Daum C."/>
            <person name="Ng V."/>
            <person name="Clum A."/>
            <person name="Steindorff A."/>
            <person name="Ohm R."/>
            <person name="Martin F."/>
            <person name="Silar P."/>
            <person name="Natvig D."/>
            <person name="Lalanne C."/>
            <person name="Gautier V."/>
            <person name="Ament-Velasquez S.L."/>
            <person name="Kruys A."/>
            <person name="Hutchinson M.I."/>
            <person name="Powell A.J."/>
            <person name="Barry K."/>
            <person name="Miller A.N."/>
            <person name="Grigoriev I.V."/>
            <person name="Debuchy R."/>
            <person name="Gladieux P."/>
            <person name="Thoren M.H."/>
            <person name="Johannesson H."/>
        </authorList>
    </citation>
    <scope>NUCLEOTIDE SEQUENCE</scope>
    <source>
        <strain evidence="7">PSN4</strain>
    </source>
</reference>
<dbReference type="GO" id="GO:0008138">
    <property type="term" value="F:protein tyrosine/serine/threonine phosphatase activity"/>
    <property type="evidence" value="ECO:0007669"/>
    <property type="project" value="TreeGrafter"/>
</dbReference>
<comment type="caution">
    <text evidence="7">The sequence shown here is derived from an EMBL/GenBank/DDBJ whole genome shotgun (WGS) entry which is preliminary data.</text>
</comment>
<keyword evidence="8" id="KW-1185">Reference proteome</keyword>
<comment type="similarity">
    <text evidence="1">Belongs to the protein-tyrosine phosphatase family. Non-receptor class dual specificity subfamily.</text>
</comment>
<protein>
    <recommendedName>
        <fullName evidence="2">protein-tyrosine-phosphatase</fullName>
        <ecNumber evidence="2">3.1.3.48</ecNumber>
    </recommendedName>
</protein>
<dbReference type="PROSITE" id="PS00383">
    <property type="entry name" value="TYR_PHOSPHATASE_1"/>
    <property type="match status" value="1"/>
</dbReference>
<dbReference type="Pfam" id="PF00782">
    <property type="entry name" value="DSPc"/>
    <property type="match status" value="1"/>
</dbReference>
<dbReference type="InterPro" id="IPR029021">
    <property type="entry name" value="Prot-tyrosine_phosphatase-like"/>
</dbReference>
<dbReference type="EMBL" id="MU839837">
    <property type="protein sequence ID" value="KAK1753731.1"/>
    <property type="molecule type" value="Genomic_DNA"/>
</dbReference>
<dbReference type="PANTHER" id="PTHR45848:SF4">
    <property type="entry name" value="DUAL SPECIFICITY PROTEIN PHOSPHATASE 12"/>
    <property type="match status" value="1"/>
</dbReference>
<organism evidence="7 8">
    <name type="scientific">Echria macrotheca</name>
    <dbReference type="NCBI Taxonomy" id="438768"/>
    <lineage>
        <taxon>Eukaryota</taxon>
        <taxon>Fungi</taxon>
        <taxon>Dikarya</taxon>
        <taxon>Ascomycota</taxon>
        <taxon>Pezizomycotina</taxon>
        <taxon>Sordariomycetes</taxon>
        <taxon>Sordariomycetidae</taxon>
        <taxon>Sordariales</taxon>
        <taxon>Schizotheciaceae</taxon>
        <taxon>Echria</taxon>
    </lineage>
</organism>
<evidence type="ECO:0000313" key="8">
    <source>
        <dbReference type="Proteomes" id="UP001239445"/>
    </source>
</evidence>
<dbReference type="InterPro" id="IPR000387">
    <property type="entry name" value="Tyr_Pase_dom"/>
</dbReference>
<proteinExistence type="inferred from homology"/>
<dbReference type="Proteomes" id="UP001239445">
    <property type="component" value="Unassembled WGS sequence"/>
</dbReference>
<feature type="domain" description="Tyrosine specific protein phosphatases" evidence="6">
    <location>
        <begin position="15"/>
        <end position="88"/>
    </location>
</feature>
<accession>A0AAJ0F3Q2</accession>
<feature type="domain" description="Tyrosine-protein phosphatase" evidence="5">
    <location>
        <begin position="1"/>
        <end position="110"/>
    </location>
</feature>
<dbReference type="InterPro" id="IPR020422">
    <property type="entry name" value="TYR_PHOSPHATASE_DUAL_dom"/>
</dbReference>
<dbReference type="SMART" id="SM00195">
    <property type="entry name" value="DSPc"/>
    <property type="match status" value="1"/>
</dbReference>
<dbReference type="EC" id="3.1.3.48" evidence="2"/>
<name>A0AAJ0F3Q2_9PEZI</name>
<evidence type="ECO:0000256" key="1">
    <source>
        <dbReference type="ARBA" id="ARBA00008601"/>
    </source>
</evidence>
<evidence type="ECO:0000256" key="3">
    <source>
        <dbReference type="ARBA" id="ARBA00022801"/>
    </source>
</evidence>
<keyword evidence="3" id="KW-0378">Hydrolase</keyword>
<dbReference type="InterPro" id="IPR016130">
    <property type="entry name" value="Tyr_Pase_AS"/>
</dbReference>
<dbReference type="PANTHER" id="PTHR45848">
    <property type="entry name" value="DUAL SPECIFICITY PROTEIN PHOSPHATASE 12 FAMILY MEMBER"/>
    <property type="match status" value="1"/>
</dbReference>
<evidence type="ECO:0000256" key="2">
    <source>
        <dbReference type="ARBA" id="ARBA00013064"/>
    </source>
</evidence>
<gene>
    <name evidence="7" type="ORF">QBC47DRAFT_387024</name>
</gene>
<dbReference type="CDD" id="cd14498">
    <property type="entry name" value="DSP"/>
    <property type="match status" value="1"/>
</dbReference>